<dbReference type="PANTHER" id="PTHR40112">
    <property type="entry name" value="H2HPP ISOMERASE"/>
    <property type="match status" value="1"/>
</dbReference>
<dbReference type="InterPro" id="IPR013096">
    <property type="entry name" value="Cupin_2"/>
</dbReference>
<dbReference type="PIRSF" id="PIRSF029883">
    <property type="entry name" value="KdgF"/>
    <property type="match status" value="1"/>
</dbReference>
<dbReference type="Pfam" id="PF07883">
    <property type="entry name" value="Cupin_2"/>
    <property type="match status" value="1"/>
</dbReference>
<dbReference type="SUPFAM" id="SSF51182">
    <property type="entry name" value="RmlC-like cupins"/>
    <property type="match status" value="1"/>
</dbReference>
<dbReference type="Gene3D" id="2.60.120.10">
    <property type="entry name" value="Jelly Rolls"/>
    <property type="match status" value="1"/>
</dbReference>
<dbReference type="HOGENOM" id="CLU_134269_1_1_0"/>
<dbReference type="eggNOG" id="COG1917">
    <property type="taxonomic scope" value="Bacteria"/>
</dbReference>
<dbReference type="PANTHER" id="PTHR40112:SF1">
    <property type="entry name" value="H2HPP ISOMERASE"/>
    <property type="match status" value="1"/>
</dbReference>
<dbReference type="Proteomes" id="UP000000263">
    <property type="component" value="Chromosome"/>
</dbReference>
<dbReference type="RefSeq" id="WP_012122025.1">
    <property type="nucleotide sequence ID" value="NC_009767.1"/>
</dbReference>
<dbReference type="InterPro" id="IPR052535">
    <property type="entry name" value="Bacilysin_H2HPP_isomerase"/>
</dbReference>
<dbReference type="STRING" id="383372.Rcas_3553"/>
<reference evidence="2 3" key="1">
    <citation type="submission" date="2007-08" db="EMBL/GenBank/DDBJ databases">
        <title>Complete sequence of Roseiflexus castenholzii DSM 13941.</title>
        <authorList>
            <consortium name="US DOE Joint Genome Institute"/>
            <person name="Copeland A."/>
            <person name="Lucas S."/>
            <person name="Lapidus A."/>
            <person name="Barry K."/>
            <person name="Glavina del Rio T."/>
            <person name="Dalin E."/>
            <person name="Tice H."/>
            <person name="Pitluck S."/>
            <person name="Thompson L.S."/>
            <person name="Brettin T."/>
            <person name="Bruce D."/>
            <person name="Detter J.C."/>
            <person name="Han C."/>
            <person name="Tapia R."/>
            <person name="Schmutz J."/>
            <person name="Larimer F."/>
            <person name="Land M."/>
            <person name="Hauser L."/>
            <person name="Kyrpides N."/>
            <person name="Mikhailova N."/>
            <person name="Bryant D.A."/>
            <person name="Hanada S."/>
            <person name="Tsukatani Y."/>
            <person name="Richardson P."/>
        </authorList>
    </citation>
    <scope>NUCLEOTIDE SEQUENCE [LARGE SCALE GENOMIC DNA]</scope>
    <source>
        <strain evidence="3">DSM 13941 / HLO8</strain>
    </source>
</reference>
<dbReference type="EMBL" id="CP000804">
    <property type="protein sequence ID" value="ABU59602.1"/>
    <property type="molecule type" value="Genomic_DNA"/>
</dbReference>
<accession>A7NPV6</accession>
<dbReference type="InterPro" id="IPR014710">
    <property type="entry name" value="RmlC-like_jellyroll"/>
</dbReference>
<proteinExistence type="predicted"/>
<evidence type="ECO:0000313" key="3">
    <source>
        <dbReference type="Proteomes" id="UP000000263"/>
    </source>
</evidence>
<dbReference type="CDD" id="cd02238">
    <property type="entry name" value="cupin_KdgF"/>
    <property type="match status" value="1"/>
</dbReference>
<dbReference type="KEGG" id="rca:Rcas_3553"/>
<dbReference type="InterPro" id="IPR025499">
    <property type="entry name" value="KdgF"/>
</dbReference>
<evidence type="ECO:0000313" key="2">
    <source>
        <dbReference type="EMBL" id="ABU59602.1"/>
    </source>
</evidence>
<dbReference type="AlphaFoldDB" id="A7NPV6"/>
<gene>
    <name evidence="2" type="ordered locus">Rcas_3553</name>
</gene>
<evidence type="ECO:0000259" key="1">
    <source>
        <dbReference type="Pfam" id="PF07883"/>
    </source>
</evidence>
<feature type="domain" description="Cupin type-2" evidence="1">
    <location>
        <begin position="31"/>
        <end position="87"/>
    </location>
</feature>
<name>A7NPV6_ROSCS</name>
<protein>
    <submittedName>
        <fullName evidence="2">Cupin 2 conserved barrel domain protein</fullName>
    </submittedName>
</protein>
<dbReference type="OrthoDB" id="9811153at2"/>
<keyword evidence="3" id="KW-1185">Reference proteome</keyword>
<organism evidence="2 3">
    <name type="scientific">Roseiflexus castenholzii (strain DSM 13941 / HLO8)</name>
    <dbReference type="NCBI Taxonomy" id="383372"/>
    <lineage>
        <taxon>Bacteria</taxon>
        <taxon>Bacillati</taxon>
        <taxon>Chloroflexota</taxon>
        <taxon>Chloroflexia</taxon>
        <taxon>Chloroflexales</taxon>
        <taxon>Roseiflexineae</taxon>
        <taxon>Roseiflexaceae</taxon>
        <taxon>Roseiflexus</taxon>
    </lineage>
</organism>
<dbReference type="InterPro" id="IPR011051">
    <property type="entry name" value="RmlC_Cupin_sf"/>
</dbReference>
<sequence>MTEPQQERWFEVAPGIRRRTIAVTGRMQQILVELDQGARLPEHRHPHEQITHLISGRLRFFIEGKVREVKPGDTVALPGNMPHGVEALEASLAIDTFSPPREDMLAQDAAP</sequence>